<feature type="transmembrane region" description="Helical" evidence="1">
    <location>
        <begin position="112"/>
        <end position="131"/>
    </location>
</feature>
<keyword evidence="1" id="KW-0812">Transmembrane</keyword>
<evidence type="ECO:0008006" key="4">
    <source>
        <dbReference type="Google" id="ProtNLM"/>
    </source>
</evidence>
<dbReference type="RefSeq" id="WP_379719806.1">
    <property type="nucleotide sequence ID" value="NZ_JBHSMS010000029.1"/>
</dbReference>
<keyword evidence="3" id="KW-1185">Reference proteome</keyword>
<protein>
    <recommendedName>
        <fullName evidence="4">MASE1 protein</fullName>
    </recommendedName>
</protein>
<evidence type="ECO:0000256" key="1">
    <source>
        <dbReference type="SAM" id="Phobius"/>
    </source>
</evidence>
<feature type="transmembrane region" description="Helical" evidence="1">
    <location>
        <begin position="12"/>
        <end position="30"/>
    </location>
</feature>
<feature type="transmembrane region" description="Helical" evidence="1">
    <location>
        <begin position="151"/>
        <end position="174"/>
    </location>
</feature>
<evidence type="ECO:0000313" key="2">
    <source>
        <dbReference type="EMBL" id="MFC5511338.1"/>
    </source>
</evidence>
<organism evidence="2 3">
    <name type="scientific">Massilia jejuensis</name>
    <dbReference type="NCBI Taxonomy" id="648894"/>
    <lineage>
        <taxon>Bacteria</taxon>
        <taxon>Pseudomonadati</taxon>
        <taxon>Pseudomonadota</taxon>
        <taxon>Betaproteobacteria</taxon>
        <taxon>Burkholderiales</taxon>
        <taxon>Oxalobacteraceae</taxon>
        <taxon>Telluria group</taxon>
        <taxon>Massilia</taxon>
    </lineage>
</organism>
<feature type="transmembrane region" description="Helical" evidence="1">
    <location>
        <begin position="82"/>
        <end position="100"/>
    </location>
</feature>
<name>A0ABW0PGB7_9BURK</name>
<feature type="transmembrane region" description="Helical" evidence="1">
    <location>
        <begin position="50"/>
        <end position="76"/>
    </location>
</feature>
<accession>A0ABW0PGB7</accession>
<gene>
    <name evidence="2" type="ORF">ACFPOU_09395</name>
</gene>
<reference evidence="3" key="1">
    <citation type="journal article" date="2019" name="Int. J. Syst. Evol. Microbiol.">
        <title>The Global Catalogue of Microorganisms (GCM) 10K type strain sequencing project: providing services to taxonomists for standard genome sequencing and annotation.</title>
        <authorList>
            <consortium name="The Broad Institute Genomics Platform"/>
            <consortium name="The Broad Institute Genome Sequencing Center for Infectious Disease"/>
            <person name="Wu L."/>
            <person name="Ma J."/>
        </authorList>
    </citation>
    <scope>NUCLEOTIDE SEQUENCE [LARGE SCALE GENOMIC DNA]</scope>
    <source>
        <strain evidence="3">CCUG 38813</strain>
    </source>
</reference>
<keyword evidence="1" id="KW-1133">Transmembrane helix</keyword>
<proteinExistence type="predicted"/>
<dbReference type="EMBL" id="JBHSMS010000029">
    <property type="protein sequence ID" value="MFC5511338.1"/>
    <property type="molecule type" value="Genomic_DNA"/>
</dbReference>
<sequence length="182" mass="19830">MISQLKLNTLMVGATILMFLIALAINELLFTRLEFAPGINWIYLPAGVRLLSTLLFAEAGALGLLLVSWAVCFFYLFPDDPVRSFAGGVLASASPYLVYLGMRRYGGLQSTLANLTAARLIACALAFSLASPLLHHLWFAFYEGKEDLAHSFLAMAIGDFCGTITVLYVARFVVGRMAPVRA</sequence>
<evidence type="ECO:0000313" key="3">
    <source>
        <dbReference type="Proteomes" id="UP001596031"/>
    </source>
</evidence>
<comment type="caution">
    <text evidence="2">The sequence shown here is derived from an EMBL/GenBank/DDBJ whole genome shotgun (WGS) entry which is preliminary data.</text>
</comment>
<keyword evidence="1" id="KW-0472">Membrane</keyword>
<dbReference type="Proteomes" id="UP001596031">
    <property type="component" value="Unassembled WGS sequence"/>
</dbReference>